<comment type="caution">
    <text evidence="4">The sequence shown here is derived from an EMBL/GenBank/DDBJ whole genome shotgun (WGS) entry which is preliminary data.</text>
</comment>
<dbReference type="Pfam" id="PF00170">
    <property type="entry name" value="bZIP_1"/>
    <property type="match status" value="1"/>
</dbReference>
<evidence type="ECO:0000313" key="5">
    <source>
        <dbReference type="Proteomes" id="UP000695562"/>
    </source>
</evidence>
<evidence type="ECO:0000313" key="4">
    <source>
        <dbReference type="EMBL" id="KAF2076393.1"/>
    </source>
</evidence>
<dbReference type="AlphaFoldDB" id="A0A8J4V307"/>
<name>A0A8J4V307_9MYCE</name>
<evidence type="ECO:0000259" key="3">
    <source>
        <dbReference type="PROSITE" id="PS50217"/>
    </source>
</evidence>
<protein>
    <recommendedName>
        <fullName evidence="3">BZIP domain-containing protein</fullName>
    </recommendedName>
</protein>
<proteinExistence type="predicted"/>
<dbReference type="GO" id="GO:0043565">
    <property type="term" value="F:sequence-specific DNA binding"/>
    <property type="evidence" value="ECO:0007669"/>
    <property type="project" value="TreeGrafter"/>
</dbReference>
<dbReference type="SUPFAM" id="SSF57959">
    <property type="entry name" value="Leucine zipper domain"/>
    <property type="match status" value="1"/>
</dbReference>
<feature type="compositionally biased region" description="Low complexity" evidence="2">
    <location>
        <begin position="443"/>
        <end position="511"/>
    </location>
</feature>
<dbReference type="PANTHER" id="PTHR14312">
    <property type="entry name" value="CREB/ATF BZIP TRANSCRIPTION FACTOR"/>
    <property type="match status" value="1"/>
</dbReference>
<dbReference type="Proteomes" id="UP000695562">
    <property type="component" value="Unassembled WGS sequence"/>
</dbReference>
<feature type="compositionally biased region" description="Low complexity" evidence="2">
    <location>
        <begin position="305"/>
        <end position="326"/>
    </location>
</feature>
<feature type="compositionally biased region" description="Basic and acidic residues" evidence="2">
    <location>
        <begin position="55"/>
        <end position="66"/>
    </location>
</feature>
<feature type="region of interest" description="Disordered" evidence="2">
    <location>
        <begin position="435"/>
        <end position="511"/>
    </location>
</feature>
<evidence type="ECO:0000256" key="1">
    <source>
        <dbReference type="SAM" id="Coils"/>
    </source>
</evidence>
<accession>A0A8J4V307</accession>
<dbReference type="InterPro" id="IPR004827">
    <property type="entry name" value="bZIP"/>
</dbReference>
<keyword evidence="1" id="KW-0175">Coiled coil</keyword>
<organism evidence="4 5">
    <name type="scientific">Polysphondylium violaceum</name>
    <dbReference type="NCBI Taxonomy" id="133409"/>
    <lineage>
        <taxon>Eukaryota</taxon>
        <taxon>Amoebozoa</taxon>
        <taxon>Evosea</taxon>
        <taxon>Eumycetozoa</taxon>
        <taxon>Dictyostelia</taxon>
        <taxon>Dictyosteliales</taxon>
        <taxon>Dictyosteliaceae</taxon>
        <taxon>Polysphondylium</taxon>
    </lineage>
</organism>
<keyword evidence="5" id="KW-1185">Reference proteome</keyword>
<reference evidence="4" key="1">
    <citation type="submission" date="2020-01" db="EMBL/GenBank/DDBJ databases">
        <title>Development of genomics and gene disruption for Polysphondylium violaceum indicates a role for the polyketide synthase stlB in stalk morphogenesis.</title>
        <authorList>
            <person name="Narita B."/>
            <person name="Kawabe Y."/>
            <person name="Kin K."/>
            <person name="Saito T."/>
            <person name="Gibbs R."/>
            <person name="Kuspa A."/>
            <person name="Muzny D."/>
            <person name="Queller D."/>
            <person name="Richards S."/>
            <person name="Strassman J."/>
            <person name="Sucgang R."/>
            <person name="Worley K."/>
            <person name="Schaap P."/>
        </authorList>
    </citation>
    <scope>NUCLEOTIDE SEQUENCE</scope>
    <source>
        <strain evidence="4">QSvi11</strain>
    </source>
</reference>
<dbReference type="OrthoDB" id="18737at2759"/>
<feature type="region of interest" description="Disordered" evidence="2">
    <location>
        <begin position="24"/>
        <end position="90"/>
    </location>
</feature>
<feature type="region of interest" description="Disordered" evidence="2">
    <location>
        <begin position="304"/>
        <end position="326"/>
    </location>
</feature>
<feature type="domain" description="BZIP" evidence="3">
    <location>
        <begin position="75"/>
        <end position="126"/>
    </location>
</feature>
<dbReference type="PANTHER" id="PTHR14312:SF7">
    <property type="entry name" value="BASIC-LEUCINE ZIPPER TRANSCRIPTION FACTOR B-RELATED"/>
    <property type="match status" value="1"/>
</dbReference>
<feature type="coiled-coil region" evidence="1">
    <location>
        <begin position="93"/>
        <end position="120"/>
    </location>
</feature>
<dbReference type="Gene3D" id="1.20.5.170">
    <property type="match status" value="1"/>
</dbReference>
<dbReference type="InterPro" id="IPR046347">
    <property type="entry name" value="bZIP_sf"/>
</dbReference>
<gene>
    <name evidence="4" type="ORF">CYY_002298</name>
</gene>
<dbReference type="GO" id="GO:0005634">
    <property type="term" value="C:nucleus"/>
    <property type="evidence" value="ECO:0007669"/>
    <property type="project" value="TreeGrafter"/>
</dbReference>
<evidence type="ECO:0000256" key="2">
    <source>
        <dbReference type="SAM" id="MobiDB-lite"/>
    </source>
</evidence>
<sequence>MQNNNHPQHASMVGMNQFYLNNTNNQQQQQPQSQIQMIHYQQQQQQQQQQKVKKEKSDKPSKKEIIDSDSDEERESKKNRNRVNQNLASRNYRQRKKEYIKEIEEKLAVLALENDQLKKENLSLKKGGGVEIMKPDPAFITMMMEAKQIIIQLDVAIKKNDERSLIYLLQLFHLSIEKRHSIVEREVEKMVHPYTQAKLAAMGYVPSLESPMVSSISGPSSDGWWSQYISEAQVSEEQAKAIKQLRANHWKADIELRNEREKLDRSIKEFYLNRVMVFPTNERLNKSFANNLSLSDAPAPHPIQNGNKNGNTITNGHNGNNNGNSNNNGNITPFENTVVGNLSITNELGFSSINGNIDISEILEFTRKLEALKKNFVKQRTLMEDTHSALSSILTPKQEAMLLVRVHSATRYDFANMEMLKNVWGSVVSKDSAFPPPPPPFPNGFNPNSPTTTTTTTTTSNIISSSPATVPNNSQQNCNNNQNIYSPYMTSSSPIPSSPNIYHNPNSKSYQ</sequence>
<dbReference type="GO" id="GO:0003700">
    <property type="term" value="F:DNA-binding transcription factor activity"/>
    <property type="evidence" value="ECO:0007669"/>
    <property type="project" value="InterPro"/>
</dbReference>
<dbReference type="PROSITE" id="PS50217">
    <property type="entry name" value="BZIP"/>
    <property type="match status" value="1"/>
</dbReference>
<dbReference type="EMBL" id="AJWJ01000062">
    <property type="protein sequence ID" value="KAF2076393.1"/>
    <property type="molecule type" value="Genomic_DNA"/>
</dbReference>
<dbReference type="CDD" id="cd14686">
    <property type="entry name" value="bZIP"/>
    <property type="match status" value="1"/>
</dbReference>
<feature type="compositionally biased region" description="Low complexity" evidence="2">
    <location>
        <begin position="26"/>
        <end position="50"/>
    </location>
</feature>
<dbReference type="SMART" id="SM00338">
    <property type="entry name" value="BRLZ"/>
    <property type="match status" value="1"/>
</dbReference>